<feature type="transmembrane region" description="Helical" evidence="9">
    <location>
        <begin position="690"/>
        <end position="710"/>
    </location>
</feature>
<comment type="function">
    <text evidence="9">Part of the Sec protein translocase complex. Interacts with the SecYEG preprotein conducting channel. SecDF uses the proton motive force (PMF) to complete protein translocation after the ATP-dependent function of SecA.</text>
</comment>
<feature type="domain" description="Protein translocase subunit SecDF P1" evidence="12">
    <location>
        <begin position="160"/>
        <end position="217"/>
    </location>
</feature>
<dbReference type="GO" id="GO:0015450">
    <property type="term" value="F:protein-transporting ATPase activity"/>
    <property type="evidence" value="ECO:0007669"/>
    <property type="project" value="InterPro"/>
</dbReference>
<dbReference type="PATRIC" id="fig|1280951.3.peg.1175"/>
<feature type="domain" description="SecDF P1 head subdomain" evidence="13">
    <location>
        <begin position="232"/>
        <end position="342"/>
    </location>
</feature>
<dbReference type="GO" id="GO:0005886">
    <property type="term" value="C:plasma membrane"/>
    <property type="evidence" value="ECO:0007669"/>
    <property type="project" value="UniProtKB-SubCell"/>
</dbReference>
<dbReference type="Pfam" id="PF21760">
    <property type="entry name" value="SecD_1st"/>
    <property type="match status" value="1"/>
</dbReference>
<dbReference type="AlphaFoldDB" id="A0A059FXI7"/>
<evidence type="ECO:0000256" key="4">
    <source>
        <dbReference type="ARBA" id="ARBA00022692"/>
    </source>
</evidence>
<comment type="similarity">
    <text evidence="10">Belongs to the SecD/SecF family. SecF subfamily.</text>
</comment>
<evidence type="ECO:0000256" key="8">
    <source>
        <dbReference type="ARBA" id="ARBA00023136"/>
    </source>
</evidence>
<keyword evidence="15" id="KW-1185">Reference proteome</keyword>
<keyword evidence="2 9" id="KW-0813">Transport</keyword>
<dbReference type="Proteomes" id="UP000025061">
    <property type="component" value="Unassembled WGS sequence"/>
</dbReference>
<accession>A0A059FXI7</accession>
<keyword evidence="3 9" id="KW-1003">Cell membrane</keyword>
<feature type="domain" description="Protein export membrane protein SecD/SecF C-terminal" evidence="11">
    <location>
        <begin position="345"/>
        <end position="512"/>
    </location>
</feature>
<dbReference type="HAMAP" id="MF_01464_B">
    <property type="entry name" value="SecF_B"/>
    <property type="match status" value="1"/>
</dbReference>
<dbReference type="Gene3D" id="1.20.1640.10">
    <property type="entry name" value="Multidrug efflux transporter AcrB transmembrane domain"/>
    <property type="match status" value="2"/>
</dbReference>
<dbReference type="PANTHER" id="PTHR30081">
    <property type="entry name" value="PROTEIN-EXPORT MEMBRANE PROTEIN SEC"/>
    <property type="match status" value="1"/>
</dbReference>
<dbReference type="NCBIfam" id="TIGR00966">
    <property type="entry name" value="transloc_SecF"/>
    <property type="match status" value="1"/>
</dbReference>
<evidence type="ECO:0000259" key="13">
    <source>
        <dbReference type="Pfam" id="PF22599"/>
    </source>
</evidence>
<dbReference type="PANTHER" id="PTHR30081:SF1">
    <property type="entry name" value="PROTEIN TRANSLOCASE SUBUNIT SECD"/>
    <property type="match status" value="1"/>
</dbReference>
<comment type="caution">
    <text evidence="9">Lacks conserved residue(s) required for the propagation of feature annotation.</text>
</comment>
<evidence type="ECO:0000259" key="11">
    <source>
        <dbReference type="Pfam" id="PF02355"/>
    </source>
</evidence>
<evidence type="ECO:0000256" key="2">
    <source>
        <dbReference type="ARBA" id="ARBA00022448"/>
    </source>
</evidence>
<evidence type="ECO:0000256" key="5">
    <source>
        <dbReference type="ARBA" id="ARBA00022927"/>
    </source>
</evidence>
<dbReference type="HAMAP" id="MF_01463_B">
    <property type="entry name" value="SecD_B"/>
    <property type="match status" value="1"/>
</dbReference>
<dbReference type="InterPro" id="IPR022813">
    <property type="entry name" value="SecD/SecF_arch_bac"/>
</dbReference>
<keyword evidence="7 9" id="KW-0811">Translocation</keyword>
<dbReference type="OrthoDB" id="9805019at2"/>
<dbReference type="FunFam" id="1.20.1640.10:FF:000004">
    <property type="entry name" value="Protein translocase subunit SecD"/>
    <property type="match status" value="1"/>
</dbReference>
<dbReference type="Pfam" id="PF02355">
    <property type="entry name" value="SecD_SecF_C"/>
    <property type="match status" value="2"/>
</dbReference>
<dbReference type="GO" id="GO:0043952">
    <property type="term" value="P:protein transport by the Sec complex"/>
    <property type="evidence" value="ECO:0007669"/>
    <property type="project" value="UniProtKB-UniRule"/>
</dbReference>
<dbReference type="SUPFAM" id="SSF82866">
    <property type="entry name" value="Multidrug efflux transporter AcrB transmembrane domain"/>
    <property type="match status" value="2"/>
</dbReference>
<protein>
    <recommendedName>
        <fullName evidence="9 10">Multifunctional fusion protein</fullName>
    </recommendedName>
    <domain>
        <recommendedName>
            <fullName evidence="9">Protein translocase subunit SecD</fullName>
        </recommendedName>
    </domain>
    <domain>
        <recommendedName>
            <fullName evidence="10">Protein-export membrane protein SecF</fullName>
        </recommendedName>
    </domain>
</protein>
<dbReference type="InterPro" id="IPR022646">
    <property type="entry name" value="SecD/SecF_CS"/>
</dbReference>
<organism evidence="14 15">
    <name type="scientific">Hyphomonas hirschiana VP5</name>
    <dbReference type="NCBI Taxonomy" id="1280951"/>
    <lineage>
        <taxon>Bacteria</taxon>
        <taxon>Pseudomonadati</taxon>
        <taxon>Pseudomonadota</taxon>
        <taxon>Alphaproteobacteria</taxon>
        <taxon>Hyphomonadales</taxon>
        <taxon>Hyphomonadaceae</taxon>
        <taxon>Hyphomonas</taxon>
    </lineage>
</organism>
<keyword evidence="8 9" id="KW-0472">Membrane</keyword>
<proteinExistence type="inferred from homology"/>
<evidence type="ECO:0000256" key="10">
    <source>
        <dbReference type="HAMAP-Rule" id="MF_01464"/>
    </source>
</evidence>
<evidence type="ECO:0000259" key="12">
    <source>
        <dbReference type="Pfam" id="PF21760"/>
    </source>
</evidence>
<dbReference type="InterPro" id="IPR055344">
    <property type="entry name" value="SecD_SecF_C_bact"/>
</dbReference>
<comment type="subcellular location">
    <subcellularLocation>
        <location evidence="1 9">Cell membrane</location>
        <topology evidence="1 9">Multi-pass membrane protein</topology>
    </subcellularLocation>
</comment>
<evidence type="ECO:0000256" key="3">
    <source>
        <dbReference type="ARBA" id="ARBA00022475"/>
    </source>
</evidence>
<keyword evidence="5 9" id="KW-0653">Protein transport</keyword>
<reference evidence="14 15" key="1">
    <citation type="submission" date="2013-04" db="EMBL/GenBank/DDBJ databases">
        <title>Hyphomonas hirschiana VP5 Genome Sequencing.</title>
        <authorList>
            <person name="Lai Q."/>
            <person name="Shao Z."/>
        </authorList>
    </citation>
    <scope>NUCLEOTIDE SEQUENCE [LARGE SCALE GENOMIC DNA]</scope>
    <source>
        <strain evidence="14 15">VP5</strain>
    </source>
</reference>
<comment type="subunit">
    <text evidence="10">Forms a complex with SecD. Part of the essential Sec protein translocation apparatus which comprises SecA, SecYEG and auxiliary proteins SecDF-YajC and YidC.</text>
</comment>
<comment type="similarity">
    <text evidence="9">Belongs to the SecD/SecF family. SecD subfamily.</text>
</comment>
<feature type="domain" description="Protein export membrane protein SecD/SecF C-terminal" evidence="11">
    <location>
        <begin position="637"/>
        <end position="821"/>
    </location>
</feature>
<feature type="transmembrane region" description="Helical" evidence="9">
    <location>
        <begin position="455"/>
        <end position="481"/>
    </location>
</feature>
<dbReference type="Gene3D" id="3.30.1360.200">
    <property type="match status" value="1"/>
</dbReference>
<feature type="transmembrane region" description="Helical" evidence="9">
    <location>
        <begin position="716"/>
        <end position="733"/>
    </location>
</feature>
<feature type="transmembrane region" description="Helical" evidence="9">
    <location>
        <begin position="389"/>
        <end position="410"/>
    </location>
</feature>
<dbReference type="InterPro" id="IPR048634">
    <property type="entry name" value="SecD_SecF_C"/>
</dbReference>
<feature type="transmembrane region" description="Helical" evidence="9">
    <location>
        <begin position="798"/>
        <end position="820"/>
    </location>
</feature>
<dbReference type="GO" id="GO:0065002">
    <property type="term" value="P:intracellular protein transmembrane transport"/>
    <property type="evidence" value="ECO:0007669"/>
    <property type="project" value="UniProtKB-UniRule"/>
</dbReference>
<keyword evidence="4 9" id="KW-0812">Transmembrane</keyword>
<feature type="transmembrane region" description="Helical" evidence="9">
    <location>
        <begin position="487"/>
        <end position="511"/>
    </location>
</feature>
<dbReference type="RefSeq" id="WP_084331561.1">
    <property type="nucleotide sequence ID" value="NZ_ARYI01000004.1"/>
</dbReference>
<feature type="transmembrane region" description="Helical" evidence="9">
    <location>
        <begin position="663"/>
        <end position="683"/>
    </location>
</feature>
<dbReference type="InterPro" id="IPR048631">
    <property type="entry name" value="SecD_1st"/>
</dbReference>
<dbReference type="NCBIfam" id="TIGR00916">
    <property type="entry name" value="2A0604s01"/>
    <property type="match status" value="2"/>
</dbReference>
<evidence type="ECO:0000256" key="7">
    <source>
        <dbReference type="ARBA" id="ARBA00023010"/>
    </source>
</evidence>
<dbReference type="InterPro" id="IPR005791">
    <property type="entry name" value="SecD"/>
</dbReference>
<feature type="transmembrane region" description="Helical" evidence="9">
    <location>
        <begin position="416"/>
        <end position="434"/>
    </location>
</feature>
<gene>
    <name evidence="10" type="primary">secF</name>
    <name evidence="9" type="synonym">secD</name>
    <name evidence="14" type="ORF">HHI_05819</name>
</gene>
<evidence type="ECO:0000313" key="14">
    <source>
        <dbReference type="EMBL" id="KCZ95163.1"/>
    </source>
</evidence>
<comment type="caution">
    <text evidence="14">The sequence shown here is derived from an EMBL/GenBank/DDBJ whole genome shotgun (WGS) entry which is preliminary data.</text>
</comment>
<feature type="transmembrane region" description="Helical" evidence="9">
    <location>
        <begin position="545"/>
        <end position="563"/>
    </location>
</feature>
<comment type="subunit">
    <text evidence="9">Forms a complex with SecF. Part of the essential Sec protein translocation apparatus which comprises SecA, SecYEG and auxiliary proteins SecDF-YajC and YidC.</text>
</comment>
<name>A0A059FXI7_9PROT</name>
<evidence type="ECO:0000256" key="6">
    <source>
        <dbReference type="ARBA" id="ARBA00022989"/>
    </source>
</evidence>
<dbReference type="InterPro" id="IPR005665">
    <property type="entry name" value="SecF_bac"/>
</dbReference>
<dbReference type="InterPro" id="IPR054384">
    <property type="entry name" value="SecDF_P1_head"/>
</dbReference>
<evidence type="ECO:0000313" key="15">
    <source>
        <dbReference type="Proteomes" id="UP000025061"/>
    </source>
</evidence>
<dbReference type="InterPro" id="IPR022645">
    <property type="entry name" value="SecD/SecF_bac"/>
</dbReference>
<sequence length="883" mass="94678">MRTTRTVLVTYILIILIGLLAALPNVLSPQQIAAMPDWLPKKQITLGLDLRGGSHLVLEVDGPALLADRLKSLAAETRTLMSTETVRGKVEVTGDTVVARITDPDGRSRILSRLREQVTQVQQAGFTGSVPDILIQPKGDTITLSLSEAGTADRINQAIGQSVEIVRQRVDQVGVAEPTIQRVGADRILVQLPGLQDPTRLRELLGSTAQMSFHMVAPETYGGEVPDGVTLLPDTKTGAEMPIYDRVALSGDRLSDARSGFDSQTNEPIVTFRFDAAGTKQFAEITKNNVGKPFAIVLDGKVLTAPVIQGPILGGSGQITGDFTIEETAMLSALLRAGALPAPLTVIEERTVGPDLGADVISMGLYTGLIGFALVVAFMTLLYRGWGLIASFALFLNVALTLGILTFMGATLTLPGIAGIILGIGIAVDANILINERIREESKKGVSALAALDRGFNIAYSTILDANITTLIATALLFMFGSGPVKGFAVTMIVGTGVSLFTAVTVVRVLMTAWVRHRRIKRIDIEPLFRLVPDGSKISFMKARYFGIATSILLSIASIGLFINPGLNYGIDFTGGIQVEITTPGEANLSQLRAELGELGLGEVALQQIGGKDDVLIRIQRQDGGEAAQTAAVNTVRQTLSEIDPGISVERTEVVGPKVSGELARNGMIAVGLASLAMLFYIWWRFEWNFAIGAIVTLALDTTKMLGFFVLFGLDFNLTAIAALLTFIGYSVNDKVVVYDRMRENIRLAKRYDLRTVIDTSINQVLTRCIFTSMTTLLAIVPMAIWGGNAVENFALPMVFGVLIATMSSIFIAAPILLLLGNLAQRHQHAGAVQPDAPVSCPFGGERRPPACPGGAPLFLSQVRPPLSAFCARFRPAFHLPRE</sequence>
<dbReference type="GO" id="GO:0006605">
    <property type="term" value="P:protein targeting"/>
    <property type="evidence" value="ECO:0007669"/>
    <property type="project" value="UniProtKB-UniRule"/>
</dbReference>
<keyword evidence="6 9" id="KW-1133">Transmembrane helix</keyword>
<dbReference type="Gene3D" id="3.30.70.3400">
    <property type="match status" value="1"/>
</dbReference>
<feature type="transmembrane region" description="Helical" evidence="9">
    <location>
        <begin position="765"/>
        <end position="786"/>
    </location>
</feature>
<evidence type="ECO:0000256" key="9">
    <source>
        <dbReference type="HAMAP-Rule" id="MF_01463"/>
    </source>
</evidence>
<feature type="transmembrane region" description="Helical" evidence="9">
    <location>
        <begin position="363"/>
        <end position="382"/>
    </location>
</feature>
<dbReference type="PRINTS" id="PR01755">
    <property type="entry name" value="SECFTRNLCASE"/>
</dbReference>
<evidence type="ECO:0000256" key="1">
    <source>
        <dbReference type="ARBA" id="ARBA00004651"/>
    </source>
</evidence>
<dbReference type="EMBL" id="ARYI01000004">
    <property type="protein sequence ID" value="KCZ95163.1"/>
    <property type="molecule type" value="Genomic_DNA"/>
</dbReference>
<dbReference type="NCBIfam" id="NF009583">
    <property type="entry name" value="PRK13024.1-3"/>
    <property type="match status" value="1"/>
</dbReference>
<dbReference type="Pfam" id="PF07549">
    <property type="entry name" value="Sec_GG"/>
    <property type="match status" value="2"/>
</dbReference>
<dbReference type="Pfam" id="PF22599">
    <property type="entry name" value="SecDF_P1_head"/>
    <property type="match status" value="1"/>
</dbReference>
<dbReference type="NCBIfam" id="TIGR01129">
    <property type="entry name" value="secD"/>
    <property type="match status" value="1"/>
</dbReference>